<feature type="non-terminal residue" evidence="1">
    <location>
        <position position="1"/>
    </location>
</feature>
<accession>A0A3B0QXW4</accession>
<reference evidence="1" key="1">
    <citation type="submission" date="2018-06" db="EMBL/GenBank/DDBJ databases">
        <authorList>
            <person name="Zhirakovskaya E."/>
        </authorList>
    </citation>
    <scope>NUCLEOTIDE SEQUENCE</scope>
</reference>
<dbReference type="GO" id="GO:0016799">
    <property type="term" value="F:hydrolase activity, hydrolyzing N-glycosyl compounds"/>
    <property type="evidence" value="ECO:0007669"/>
    <property type="project" value="TreeGrafter"/>
</dbReference>
<dbReference type="GO" id="GO:0005829">
    <property type="term" value="C:cytosol"/>
    <property type="evidence" value="ECO:0007669"/>
    <property type="project" value="TreeGrafter"/>
</dbReference>
<gene>
    <name evidence="1" type="ORF">MNBD_BACTEROID02-1707</name>
</gene>
<proteinExistence type="predicted"/>
<dbReference type="InterPro" id="IPR031100">
    <property type="entry name" value="LOG_fam"/>
</dbReference>
<sequence>WAQLGLHQKPIGLLNINGFYDDLINMLETMVTKGFLKIENLDLLIIDSTVDSLIKKMKTFEPTAVPKWLKADRT</sequence>
<protein>
    <submittedName>
        <fullName evidence="1">Decarboxylase family protein</fullName>
    </submittedName>
</protein>
<dbReference type="PANTHER" id="PTHR31223:SF70">
    <property type="entry name" value="LOG FAMILY PROTEIN YJL055W"/>
    <property type="match status" value="1"/>
</dbReference>
<dbReference type="SUPFAM" id="SSF102405">
    <property type="entry name" value="MCP/YpsA-like"/>
    <property type="match status" value="1"/>
</dbReference>
<dbReference type="AlphaFoldDB" id="A0A3B0QXW4"/>
<dbReference type="GO" id="GO:0009691">
    <property type="term" value="P:cytokinin biosynthetic process"/>
    <property type="evidence" value="ECO:0007669"/>
    <property type="project" value="TreeGrafter"/>
</dbReference>
<name>A0A3B0QXW4_9ZZZZ</name>
<organism evidence="1">
    <name type="scientific">hydrothermal vent metagenome</name>
    <dbReference type="NCBI Taxonomy" id="652676"/>
    <lineage>
        <taxon>unclassified sequences</taxon>
        <taxon>metagenomes</taxon>
        <taxon>ecological metagenomes</taxon>
    </lineage>
</organism>
<dbReference type="Gene3D" id="3.40.50.450">
    <property type="match status" value="1"/>
</dbReference>
<evidence type="ECO:0000313" key="1">
    <source>
        <dbReference type="EMBL" id="VAV84347.1"/>
    </source>
</evidence>
<dbReference type="PANTHER" id="PTHR31223">
    <property type="entry name" value="LOG FAMILY PROTEIN YJL055W"/>
    <property type="match status" value="1"/>
</dbReference>
<dbReference type="Pfam" id="PF03641">
    <property type="entry name" value="Lysine_decarbox"/>
    <property type="match status" value="1"/>
</dbReference>
<dbReference type="EMBL" id="UOEB01000150">
    <property type="protein sequence ID" value="VAV84347.1"/>
    <property type="molecule type" value="Genomic_DNA"/>
</dbReference>